<dbReference type="Pfam" id="PF01019">
    <property type="entry name" value="G_glu_transpept"/>
    <property type="match status" value="1"/>
</dbReference>
<proteinExistence type="predicted"/>
<dbReference type="GO" id="GO:0006751">
    <property type="term" value="P:glutathione catabolic process"/>
    <property type="evidence" value="ECO:0007669"/>
    <property type="project" value="InterPro"/>
</dbReference>
<feature type="active site" description="Nucleophile" evidence="1">
    <location>
        <position position="49"/>
    </location>
</feature>
<dbReference type="Proteomes" id="UP000749559">
    <property type="component" value="Unassembled WGS sequence"/>
</dbReference>
<gene>
    <name evidence="3" type="ORF">OFUS_LOCUS4920</name>
</gene>
<dbReference type="AlphaFoldDB" id="A0A8J1XMD0"/>
<evidence type="ECO:0000256" key="2">
    <source>
        <dbReference type="PIRSR" id="PIRSR600101-2"/>
    </source>
</evidence>
<dbReference type="EMBL" id="CAIIXF020000002">
    <property type="protein sequence ID" value="CAH1777937.1"/>
    <property type="molecule type" value="Genomic_DNA"/>
</dbReference>
<feature type="binding site" evidence="2">
    <location>
        <begin position="67"/>
        <end position="69"/>
    </location>
    <ligand>
        <name>L-glutamate</name>
        <dbReference type="ChEBI" id="CHEBI:29985"/>
    </ligand>
</feature>
<evidence type="ECO:0000256" key="1">
    <source>
        <dbReference type="PIRSR" id="PIRSR600101-1"/>
    </source>
</evidence>
<evidence type="ECO:0000313" key="4">
    <source>
        <dbReference type="Proteomes" id="UP000749559"/>
    </source>
</evidence>
<dbReference type="InterPro" id="IPR000101">
    <property type="entry name" value="GGT_peptidase"/>
</dbReference>
<name>A0A8J1XMD0_OWEFU</name>
<feature type="non-terminal residue" evidence="3">
    <location>
        <position position="1"/>
    </location>
</feature>
<accession>A0A8J1XMD0</accession>
<sequence length="203" mass="21560">DYQTDSEVLDLLHCMSNPDHIASIRSTISNKTFPASHYSPYSSKTDAGTAQISILAPNGDAVSLTTSLNSGYGSLVKGRTTGIIYNGSMNDFSRQGITNGLPASPNNYIVPGKRPQSSMSPIIAMDASGNVVLVQGSSGGAKIIAVSSMTALQVLKLKKTIKEALDSPRIHHQLDPDVLFVEQGISEAVIEGFREKGHVCEKV</sequence>
<comment type="caution">
    <text evidence="3">The sequence shown here is derived from an EMBL/GenBank/DDBJ whole genome shotgun (WGS) entry which is preliminary data.</text>
</comment>
<dbReference type="GO" id="GO:0005886">
    <property type="term" value="C:plasma membrane"/>
    <property type="evidence" value="ECO:0007669"/>
    <property type="project" value="TreeGrafter"/>
</dbReference>
<evidence type="ECO:0000313" key="3">
    <source>
        <dbReference type="EMBL" id="CAH1777937.1"/>
    </source>
</evidence>
<feature type="non-terminal residue" evidence="3">
    <location>
        <position position="203"/>
    </location>
</feature>
<dbReference type="OrthoDB" id="3176171at2759"/>
<dbReference type="InterPro" id="IPR029055">
    <property type="entry name" value="Ntn_hydrolases_N"/>
</dbReference>
<dbReference type="InterPro" id="IPR043137">
    <property type="entry name" value="GGT_ssub_C"/>
</dbReference>
<organism evidence="3 4">
    <name type="scientific">Owenia fusiformis</name>
    <name type="common">Polychaete worm</name>
    <dbReference type="NCBI Taxonomy" id="6347"/>
    <lineage>
        <taxon>Eukaryota</taxon>
        <taxon>Metazoa</taxon>
        <taxon>Spiralia</taxon>
        <taxon>Lophotrochozoa</taxon>
        <taxon>Annelida</taxon>
        <taxon>Polychaeta</taxon>
        <taxon>Sedentaria</taxon>
        <taxon>Canalipalpata</taxon>
        <taxon>Sabellida</taxon>
        <taxon>Oweniida</taxon>
        <taxon>Oweniidae</taxon>
        <taxon>Owenia</taxon>
    </lineage>
</organism>
<reference evidence="3" key="1">
    <citation type="submission" date="2022-03" db="EMBL/GenBank/DDBJ databases">
        <authorList>
            <person name="Martin C."/>
        </authorList>
    </citation>
    <scope>NUCLEOTIDE SEQUENCE</scope>
</reference>
<dbReference type="PANTHER" id="PTHR11686">
    <property type="entry name" value="GAMMA GLUTAMYL TRANSPEPTIDASE"/>
    <property type="match status" value="1"/>
</dbReference>
<feature type="binding site" evidence="2">
    <location>
        <position position="91"/>
    </location>
    <ligand>
        <name>L-glutamate</name>
        <dbReference type="ChEBI" id="CHEBI:29985"/>
    </ligand>
</feature>
<dbReference type="PRINTS" id="PR01210">
    <property type="entry name" value="GGTRANSPTASE"/>
</dbReference>
<dbReference type="SUPFAM" id="SSF56235">
    <property type="entry name" value="N-terminal nucleophile aminohydrolases (Ntn hydrolases)"/>
    <property type="match status" value="1"/>
</dbReference>
<protein>
    <submittedName>
        <fullName evidence="3">Uncharacterized protein</fullName>
    </submittedName>
</protein>
<dbReference type="PANTHER" id="PTHR11686:SF9">
    <property type="entry name" value="RE13973P"/>
    <property type="match status" value="1"/>
</dbReference>
<dbReference type="Gene3D" id="3.60.20.40">
    <property type="match status" value="1"/>
</dbReference>
<dbReference type="GO" id="GO:0036374">
    <property type="term" value="F:glutathione hydrolase activity"/>
    <property type="evidence" value="ECO:0007669"/>
    <property type="project" value="InterPro"/>
</dbReference>
<keyword evidence="4" id="KW-1185">Reference proteome</keyword>
<feature type="binding site" evidence="2">
    <location>
        <position position="140"/>
    </location>
    <ligand>
        <name>L-glutamate</name>
        <dbReference type="ChEBI" id="CHEBI:29985"/>
    </ligand>
</feature>
<feature type="binding site" evidence="2">
    <location>
        <begin position="117"/>
        <end position="118"/>
    </location>
    <ligand>
        <name>L-glutamate</name>
        <dbReference type="ChEBI" id="CHEBI:29985"/>
    </ligand>
</feature>